<evidence type="ECO:0000256" key="1">
    <source>
        <dbReference type="ARBA" id="ARBA00022679"/>
    </source>
</evidence>
<keyword evidence="5" id="KW-1185">Reference proteome</keyword>
<dbReference type="InterPro" id="IPR001296">
    <property type="entry name" value="Glyco_trans_1"/>
</dbReference>
<dbReference type="FunFam" id="3.40.50.2000:FF:000119">
    <property type="entry name" value="Glycosyl transferase group 1"/>
    <property type="match status" value="1"/>
</dbReference>
<dbReference type="EMBL" id="OX365700">
    <property type="protein sequence ID" value="CAI4032263.1"/>
    <property type="molecule type" value="Genomic_DNA"/>
</dbReference>
<proteinExistence type="predicted"/>
<gene>
    <name evidence="4" type="ORF">DNFV4_02692</name>
</gene>
<dbReference type="AlphaFoldDB" id="A0AA86N038"/>
<dbReference type="Proteomes" id="UP001179121">
    <property type="component" value="Chromosome"/>
</dbReference>
<sequence>MKLGIDGRELQTGARTGIGRYLREVLRALDRKKWDCVVYGDRSTSLPEDLAHLPVKRLAAPWTSWWDQITLPASLRRDEVTVFFSPYYKCPLRTPCPTVITIHDLLFIGYPGTHRPIYDRAMTGLATLYSRRAASIIADSHYSKHRIVTRLRVNPGKVHVIPVTLGSEFRPTAPDDTTLRRYGIDAPYLLCVGNFKPHKNLPRLLQAYAALPPALRGRYRLVLAGGDAAHRPELDRLALSLGIASHVRFPGLIDDRDLPMLYSACSLFVLPSLEEGFGLPALEAMACGTAVVASNRASLPEVVGAAAVLCDPTDKESMTSAMRRVLEDPSLQDHLGSKGLERARHFTPDHAAERVIQVIEQAASWEHRRKAS</sequence>
<name>A0AA86N038_9BACT</name>
<dbReference type="Pfam" id="PF00534">
    <property type="entry name" value="Glycos_transf_1"/>
    <property type="match status" value="1"/>
</dbReference>
<evidence type="ECO:0000313" key="4">
    <source>
        <dbReference type="EMBL" id="CAI4032263.1"/>
    </source>
</evidence>
<dbReference type="PANTHER" id="PTHR46401">
    <property type="entry name" value="GLYCOSYLTRANSFERASE WBBK-RELATED"/>
    <property type="match status" value="1"/>
</dbReference>
<organism evidence="4 5">
    <name type="scientific">Nitrospira tepida</name>
    <dbReference type="NCBI Taxonomy" id="2973512"/>
    <lineage>
        <taxon>Bacteria</taxon>
        <taxon>Pseudomonadati</taxon>
        <taxon>Nitrospirota</taxon>
        <taxon>Nitrospiria</taxon>
        <taxon>Nitrospirales</taxon>
        <taxon>Nitrospiraceae</taxon>
        <taxon>Nitrospira</taxon>
    </lineage>
</organism>
<dbReference type="GO" id="GO:0009103">
    <property type="term" value="P:lipopolysaccharide biosynthetic process"/>
    <property type="evidence" value="ECO:0007669"/>
    <property type="project" value="TreeGrafter"/>
</dbReference>
<evidence type="ECO:0000259" key="3">
    <source>
        <dbReference type="Pfam" id="PF13439"/>
    </source>
</evidence>
<dbReference type="GO" id="GO:0016757">
    <property type="term" value="F:glycosyltransferase activity"/>
    <property type="evidence" value="ECO:0007669"/>
    <property type="project" value="InterPro"/>
</dbReference>
<dbReference type="KEGG" id="nti:DNFV4_02692"/>
<evidence type="ECO:0000313" key="5">
    <source>
        <dbReference type="Proteomes" id="UP001179121"/>
    </source>
</evidence>
<dbReference type="SUPFAM" id="SSF53756">
    <property type="entry name" value="UDP-Glycosyltransferase/glycogen phosphorylase"/>
    <property type="match status" value="1"/>
</dbReference>
<dbReference type="Pfam" id="PF13439">
    <property type="entry name" value="Glyco_transf_4"/>
    <property type="match status" value="1"/>
</dbReference>
<dbReference type="CDD" id="cd03809">
    <property type="entry name" value="GT4_MtfB-like"/>
    <property type="match status" value="1"/>
</dbReference>
<keyword evidence="1" id="KW-0808">Transferase</keyword>
<feature type="domain" description="Glycosyltransferase subfamily 4-like N-terminal" evidence="3">
    <location>
        <begin position="17"/>
        <end position="162"/>
    </location>
</feature>
<protein>
    <submittedName>
        <fullName evidence="4">Enzyme</fullName>
    </submittedName>
</protein>
<accession>A0AA86N038</accession>
<dbReference type="Gene3D" id="3.40.50.2000">
    <property type="entry name" value="Glycogen Phosphorylase B"/>
    <property type="match status" value="2"/>
</dbReference>
<dbReference type="RefSeq" id="WP_289269002.1">
    <property type="nucleotide sequence ID" value="NZ_OX365700.1"/>
</dbReference>
<dbReference type="PANTHER" id="PTHR46401:SF2">
    <property type="entry name" value="GLYCOSYLTRANSFERASE WBBK-RELATED"/>
    <property type="match status" value="1"/>
</dbReference>
<reference evidence="4" key="1">
    <citation type="submission" date="2022-10" db="EMBL/GenBank/DDBJ databases">
        <authorList>
            <person name="Koch H."/>
        </authorList>
    </citation>
    <scope>NUCLEOTIDE SEQUENCE</scope>
    <source>
        <strain evidence="4">DNF</strain>
    </source>
</reference>
<evidence type="ECO:0000259" key="2">
    <source>
        <dbReference type="Pfam" id="PF00534"/>
    </source>
</evidence>
<dbReference type="InterPro" id="IPR028098">
    <property type="entry name" value="Glyco_trans_4-like_N"/>
</dbReference>
<feature type="domain" description="Glycosyl transferase family 1" evidence="2">
    <location>
        <begin position="185"/>
        <end position="339"/>
    </location>
</feature>